<dbReference type="eggNOG" id="KOG1826">
    <property type="taxonomic scope" value="Eukaryota"/>
</dbReference>
<keyword evidence="4" id="KW-0808">Transferase</keyword>
<keyword evidence="5 10" id="KW-0547">Nucleotide-binding</keyword>
<dbReference type="InParanoid" id="Q23QM5"/>
<dbReference type="Pfam" id="PF00069">
    <property type="entry name" value="Pkinase"/>
    <property type="match status" value="1"/>
</dbReference>
<organism evidence="12 13">
    <name type="scientific">Tetrahymena thermophila (strain SB210)</name>
    <dbReference type="NCBI Taxonomy" id="312017"/>
    <lineage>
        <taxon>Eukaryota</taxon>
        <taxon>Sar</taxon>
        <taxon>Alveolata</taxon>
        <taxon>Ciliophora</taxon>
        <taxon>Intramacronucleata</taxon>
        <taxon>Oligohymenophorea</taxon>
        <taxon>Hymenostomatida</taxon>
        <taxon>Tetrahymenina</taxon>
        <taxon>Tetrahymenidae</taxon>
        <taxon>Tetrahymena</taxon>
    </lineage>
</organism>
<dbReference type="InterPro" id="IPR017441">
    <property type="entry name" value="Protein_kinase_ATP_BS"/>
</dbReference>
<dbReference type="CDD" id="cd00180">
    <property type="entry name" value="PKc"/>
    <property type="match status" value="1"/>
</dbReference>
<accession>Q23QM5</accession>
<dbReference type="PANTHER" id="PTHR43671:SF98">
    <property type="entry name" value="SERINE_THREONINE-PROTEIN KINASE NEK11"/>
    <property type="match status" value="1"/>
</dbReference>
<comment type="catalytic activity">
    <reaction evidence="8">
        <text>L-threonyl-[protein] + ATP = O-phospho-L-threonyl-[protein] + ADP + H(+)</text>
        <dbReference type="Rhea" id="RHEA:46608"/>
        <dbReference type="Rhea" id="RHEA-COMP:11060"/>
        <dbReference type="Rhea" id="RHEA-COMP:11605"/>
        <dbReference type="ChEBI" id="CHEBI:15378"/>
        <dbReference type="ChEBI" id="CHEBI:30013"/>
        <dbReference type="ChEBI" id="CHEBI:30616"/>
        <dbReference type="ChEBI" id="CHEBI:61977"/>
        <dbReference type="ChEBI" id="CHEBI:456216"/>
        <dbReference type="EC" id="2.7.11.1"/>
    </reaction>
</comment>
<comment type="similarity">
    <text evidence="1">Belongs to the protein kinase superfamily. NEK Ser/Thr protein kinase family. NIMA subfamily.</text>
</comment>
<evidence type="ECO:0000256" key="6">
    <source>
        <dbReference type="ARBA" id="ARBA00022777"/>
    </source>
</evidence>
<dbReference type="GO" id="GO:0004674">
    <property type="term" value="F:protein serine/threonine kinase activity"/>
    <property type="evidence" value="ECO:0007669"/>
    <property type="project" value="UniProtKB-KW"/>
</dbReference>
<dbReference type="Gene3D" id="1.10.510.10">
    <property type="entry name" value="Transferase(Phosphotransferase) domain 1"/>
    <property type="match status" value="1"/>
</dbReference>
<feature type="binding site" evidence="10">
    <location>
        <position position="56"/>
    </location>
    <ligand>
        <name>ATP</name>
        <dbReference type="ChEBI" id="CHEBI:30616"/>
    </ligand>
</feature>
<evidence type="ECO:0000256" key="5">
    <source>
        <dbReference type="ARBA" id="ARBA00022741"/>
    </source>
</evidence>
<keyword evidence="7 10" id="KW-0067">ATP-binding</keyword>
<dbReference type="InterPro" id="IPR000719">
    <property type="entry name" value="Prot_kinase_dom"/>
</dbReference>
<keyword evidence="13" id="KW-1185">Reference proteome</keyword>
<dbReference type="Proteomes" id="UP000009168">
    <property type="component" value="Unassembled WGS sequence"/>
</dbReference>
<name>Q23QM5_TETTS</name>
<evidence type="ECO:0000256" key="7">
    <source>
        <dbReference type="ARBA" id="ARBA00022840"/>
    </source>
</evidence>
<comment type="catalytic activity">
    <reaction evidence="9">
        <text>L-seryl-[protein] + ATP = O-phospho-L-seryl-[protein] + ADP + H(+)</text>
        <dbReference type="Rhea" id="RHEA:17989"/>
        <dbReference type="Rhea" id="RHEA-COMP:9863"/>
        <dbReference type="Rhea" id="RHEA-COMP:11604"/>
        <dbReference type="ChEBI" id="CHEBI:15378"/>
        <dbReference type="ChEBI" id="CHEBI:29999"/>
        <dbReference type="ChEBI" id="CHEBI:30616"/>
        <dbReference type="ChEBI" id="CHEBI:83421"/>
        <dbReference type="ChEBI" id="CHEBI:456216"/>
        <dbReference type="EC" id="2.7.11.1"/>
    </reaction>
</comment>
<dbReference type="OMA" id="WINQQED"/>
<evidence type="ECO:0000256" key="10">
    <source>
        <dbReference type="PROSITE-ProRule" id="PRU10141"/>
    </source>
</evidence>
<dbReference type="SUPFAM" id="SSF56112">
    <property type="entry name" value="Protein kinase-like (PK-like)"/>
    <property type="match status" value="1"/>
</dbReference>
<dbReference type="EMBL" id="GG662647">
    <property type="protein sequence ID" value="EAR98863.2"/>
    <property type="molecule type" value="Genomic_DNA"/>
</dbReference>
<keyword evidence="3" id="KW-0723">Serine/threonine-protein kinase</keyword>
<reference evidence="13" key="1">
    <citation type="journal article" date="2006" name="PLoS Biol.">
        <title>Macronuclear genome sequence of the ciliate Tetrahymena thermophila, a model eukaryote.</title>
        <authorList>
            <person name="Eisen J.A."/>
            <person name="Coyne R.S."/>
            <person name="Wu M."/>
            <person name="Wu D."/>
            <person name="Thiagarajan M."/>
            <person name="Wortman J.R."/>
            <person name="Badger J.H."/>
            <person name="Ren Q."/>
            <person name="Amedeo P."/>
            <person name="Jones K.M."/>
            <person name="Tallon L.J."/>
            <person name="Delcher A.L."/>
            <person name="Salzberg S.L."/>
            <person name="Silva J.C."/>
            <person name="Haas B.J."/>
            <person name="Majoros W.H."/>
            <person name="Farzad M."/>
            <person name="Carlton J.M."/>
            <person name="Smith R.K. Jr."/>
            <person name="Garg J."/>
            <person name="Pearlman R.E."/>
            <person name="Karrer K.M."/>
            <person name="Sun L."/>
            <person name="Manning G."/>
            <person name="Elde N.C."/>
            <person name="Turkewitz A.P."/>
            <person name="Asai D.J."/>
            <person name="Wilkes D.E."/>
            <person name="Wang Y."/>
            <person name="Cai H."/>
            <person name="Collins K."/>
            <person name="Stewart B.A."/>
            <person name="Lee S.R."/>
            <person name="Wilamowska K."/>
            <person name="Weinberg Z."/>
            <person name="Ruzzo W.L."/>
            <person name="Wloga D."/>
            <person name="Gaertig J."/>
            <person name="Frankel J."/>
            <person name="Tsao C.-C."/>
            <person name="Gorovsky M.A."/>
            <person name="Keeling P.J."/>
            <person name="Waller R.F."/>
            <person name="Patron N.J."/>
            <person name="Cherry J.M."/>
            <person name="Stover N.A."/>
            <person name="Krieger C.J."/>
            <person name="del Toro C."/>
            <person name="Ryder H.F."/>
            <person name="Williamson S.C."/>
            <person name="Barbeau R.A."/>
            <person name="Hamilton E.P."/>
            <person name="Orias E."/>
        </authorList>
    </citation>
    <scope>NUCLEOTIDE SEQUENCE [LARGE SCALE GENOMIC DNA]</scope>
    <source>
        <strain evidence="13">SB210</strain>
    </source>
</reference>
<dbReference type="PROSITE" id="PS50011">
    <property type="entry name" value="PROTEIN_KINASE_DOM"/>
    <property type="match status" value="1"/>
</dbReference>
<evidence type="ECO:0000256" key="3">
    <source>
        <dbReference type="ARBA" id="ARBA00022527"/>
    </source>
</evidence>
<dbReference type="InterPro" id="IPR011009">
    <property type="entry name" value="Kinase-like_dom_sf"/>
</dbReference>
<evidence type="ECO:0000256" key="1">
    <source>
        <dbReference type="ARBA" id="ARBA00010886"/>
    </source>
</evidence>
<evidence type="ECO:0000313" key="12">
    <source>
        <dbReference type="EMBL" id="EAR98863.2"/>
    </source>
</evidence>
<keyword evidence="6 12" id="KW-0418">Kinase</keyword>
<dbReference type="InterPro" id="IPR050660">
    <property type="entry name" value="NEK_Ser/Thr_kinase"/>
</dbReference>
<dbReference type="STRING" id="312017.Q23QM5"/>
<dbReference type="RefSeq" id="XP_001019108.2">
    <property type="nucleotide sequence ID" value="XM_001019108.3"/>
</dbReference>
<evidence type="ECO:0000259" key="11">
    <source>
        <dbReference type="PROSITE" id="PS50011"/>
    </source>
</evidence>
<dbReference type="AlphaFoldDB" id="Q23QM5"/>
<evidence type="ECO:0000313" key="13">
    <source>
        <dbReference type="Proteomes" id="UP000009168"/>
    </source>
</evidence>
<dbReference type="OrthoDB" id="285969at2759"/>
<proteinExistence type="inferred from homology"/>
<dbReference type="EC" id="2.7.11.1" evidence="2"/>
<evidence type="ECO:0000256" key="4">
    <source>
        <dbReference type="ARBA" id="ARBA00022679"/>
    </source>
</evidence>
<dbReference type="PROSITE" id="PS00107">
    <property type="entry name" value="PROTEIN_KINASE_ATP"/>
    <property type="match status" value="1"/>
</dbReference>
<dbReference type="HOGENOM" id="CLU_919741_0_0_1"/>
<evidence type="ECO:0000256" key="9">
    <source>
        <dbReference type="ARBA" id="ARBA00048679"/>
    </source>
</evidence>
<sequence length="303" mass="35308">MSIQIEINSEGEAQNSQIVGYLLERGYKIIKQIGKGYYGVVYKALHIKDNTIVAIKGMVFNSQNERQKLMNEFQCLKSIDHPNVIKVLEYIAYPDNSCGFYSMEFCQSDLAEVLEKHRKQKTWLNQEDIYFIANQILQGLKAIHQKNIIHFNISCENVLLGQDGQYKIGDFGECKRLNQGENSSKTHGECSRKYGSPEQLHKLLQVKDIQHYTQSSDIYSLGIVYYYLTNRTLDYEHVPIFKKVEFHSFLNPEYSQFNTLISQMIQFRQEDRVKLHSVENTLSYLIQNNNQNSLKQIYQNVSS</sequence>
<protein>
    <recommendedName>
        <fullName evidence="2">non-specific serine/threonine protein kinase</fullName>
        <ecNumber evidence="2">2.7.11.1</ecNumber>
    </recommendedName>
</protein>
<dbReference type="GeneID" id="7835714"/>
<dbReference type="KEGG" id="tet:TTHERM_00254550"/>
<evidence type="ECO:0000256" key="2">
    <source>
        <dbReference type="ARBA" id="ARBA00012513"/>
    </source>
</evidence>
<feature type="domain" description="Protein kinase" evidence="11">
    <location>
        <begin position="27"/>
        <end position="285"/>
    </location>
</feature>
<evidence type="ECO:0000256" key="8">
    <source>
        <dbReference type="ARBA" id="ARBA00047899"/>
    </source>
</evidence>
<dbReference type="GO" id="GO:0005524">
    <property type="term" value="F:ATP binding"/>
    <property type="evidence" value="ECO:0007669"/>
    <property type="project" value="UniProtKB-UniRule"/>
</dbReference>
<gene>
    <name evidence="12" type="ORF">TTHERM_00254550</name>
</gene>
<dbReference type="PANTHER" id="PTHR43671">
    <property type="entry name" value="SERINE/THREONINE-PROTEIN KINASE NEK"/>
    <property type="match status" value="1"/>
</dbReference>